<dbReference type="InterPro" id="IPR000064">
    <property type="entry name" value="NLP_P60_dom"/>
</dbReference>
<evidence type="ECO:0000256" key="3">
    <source>
        <dbReference type="ARBA" id="ARBA00022801"/>
    </source>
</evidence>
<proteinExistence type="inferred from homology"/>
<keyword evidence="4" id="KW-0788">Thiol protease</keyword>
<dbReference type="PANTHER" id="PTHR47053:SF1">
    <property type="entry name" value="MUREIN DD-ENDOPEPTIDASE MEPH-RELATED"/>
    <property type="match status" value="1"/>
</dbReference>
<dbReference type="Pfam" id="PF00877">
    <property type="entry name" value="NLPC_P60"/>
    <property type="match status" value="1"/>
</dbReference>
<dbReference type="AlphaFoldDB" id="A0A6J4L3E1"/>
<dbReference type="InterPro" id="IPR038765">
    <property type="entry name" value="Papain-like_cys_pep_sf"/>
</dbReference>
<evidence type="ECO:0000256" key="1">
    <source>
        <dbReference type="ARBA" id="ARBA00007074"/>
    </source>
</evidence>
<evidence type="ECO:0000313" key="6">
    <source>
        <dbReference type="EMBL" id="CAA9322765.1"/>
    </source>
</evidence>
<dbReference type="InterPro" id="IPR051202">
    <property type="entry name" value="Peptidase_C40"/>
</dbReference>
<evidence type="ECO:0000259" key="5">
    <source>
        <dbReference type="PROSITE" id="PS51935"/>
    </source>
</evidence>
<feature type="domain" description="NlpC/P60" evidence="5">
    <location>
        <begin position="220"/>
        <end position="358"/>
    </location>
</feature>
<reference evidence="6" key="1">
    <citation type="submission" date="2020-02" db="EMBL/GenBank/DDBJ databases">
        <authorList>
            <person name="Meier V. D."/>
        </authorList>
    </citation>
    <scope>NUCLEOTIDE SEQUENCE</scope>
    <source>
        <strain evidence="6">AVDCRST_MAG93</strain>
    </source>
</reference>
<keyword evidence="2" id="KW-0645">Protease</keyword>
<sequence>MLASPVELVKQLQREYFSDERSTFADVEVEPVDHAIRLRGTVLDKPTAALLLGGLHQKAPGIHWRDEMTPLVTGPDYSFALAPRAVADVRREPSNGAERVSQIIFGETLEVLRRTGHWAFVRTQDGYLGWTHGTLLCCSAEEAHEWKAGLNTIVRQPLLACYADASGEPHQQVMLIPFGARLHVEGADGAYRCIRCPDGIKRWVPATGLLPAEQLAQSGIKGLRTVVDWAHASIGVPYLWGGKTPFGYDCSGLVQTLFGMIGMSLQRDADQQFIQGIAVDYDEISFGDALFFDTSATAEELHVVREVSVSHVGIALNEQDFLHASRQYGGVVRGSFDPQSPWFTRSFRERFLGARRYL</sequence>
<dbReference type="Gene3D" id="2.30.30.40">
    <property type="entry name" value="SH3 Domains"/>
    <property type="match status" value="1"/>
</dbReference>
<dbReference type="EMBL" id="CADCTR010001960">
    <property type="protein sequence ID" value="CAA9322765.1"/>
    <property type="molecule type" value="Genomic_DNA"/>
</dbReference>
<protein>
    <recommendedName>
        <fullName evidence="5">NlpC/P60 domain-containing protein</fullName>
    </recommendedName>
</protein>
<dbReference type="PANTHER" id="PTHR47053">
    <property type="entry name" value="MUREIN DD-ENDOPEPTIDASE MEPH-RELATED"/>
    <property type="match status" value="1"/>
</dbReference>
<keyword evidence="3" id="KW-0378">Hydrolase</keyword>
<gene>
    <name evidence="6" type="ORF">AVDCRST_MAG93-5825</name>
</gene>
<dbReference type="SUPFAM" id="SSF54001">
    <property type="entry name" value="Cysteine proteinases"/>
    <property type="match status" value="1"/>
</dbReference>
<evidence type="ECO:0000256" key="2">
    <source>
        <dbReference type="ARBA" id="ARBA00022670"/>
    </source>
</evidence>
<dbReference type="Gene3D" id="3.90.1720.10">
    <property type="entry name" value="endopeptidase domain like (from Nostoc punctiforme)"/>
    <property type="match status" value="1"/>
</dbReference>
<dbReference type="GO" id="GO:0006508">
    <property type="term" value="P:proteolysis"/>
    <property type="evidence" value="ECO:0007669"/>
    <property type="project" value="UniProtKB-KW"/>
</dbReference>
<organism evidence="6">
    <name type="scientific">uncultured Chloroflexia bacterium</name>
    <dbReference type="NCBI Taxonomy" id="1672391"/>
    <lineage>
        <taxon>Bacteria</taxon>
        <taxon>Bacillati</taxon>
        <taxon>Chloroflexota</taxon>
        <taxon>Chloroflexia</taxon>
        <taxon>environmental samples</taxon>
    </lineage>
</organism>
<dbReference type="InterPro" id="IPR041382">
    <property type="entry name" value="SH3_16"/>
</dbReference>
<accession>A0A6J4L3E1</accession>
<comment type="similarity">
    <text evidence="1">Belongs to the peptidase C40 family.</text>
</comment>
<name>A0A6J4L3E1_9CHLR</name>
<evidence type="ECO:0000256" key="4">
    <source>
        <dbReference type="ARBA" id="ARBA00022807"/>
    </source>
</evidence>
<dbReference type="Pfam" id="PF18348">
    <property type="entry name" value="SH3_16"/>
    <property type="match status" value="1"/>
</dbReference>
<dbReference type="GO" id="GO:0008234">
    <property type="term" value="F:cysteine-type peptidase activity"/>
    <property type="evidence" value="ECO:0007669"/>
    <property type="project" value="UniProtKB-KW"/>
</dbReference>
<dbReference type="PROSITE" id="PS51935">
    <property type="entry name" value="NLPC_P60"/>
    <property type="match status" value="1"/>
</dbReference>